<name>A0ABD4TG73_9EURY</name>
<proteinExistence type="predicted"/>
<dbReference type="Pfam" id="PF13276">
    <property type="entry name" value="HTH_21"/>
    <property type="match status" value="1"/>
</dbReference>
<dbReference type="InterPro" id="IPR036397">
    <property type="entry name" value="RNaseH_sf"/>
</dbReference>
<dbReference type="InterPro" id="IPR036388">
    <property type="entry name" value="WH-like_DNA-bd_sf"/>
</dbReference>
<dbReference type="SUPFAM" id="SSF46689">
    <property type="entry name" value="Homeodomain-like"/>
    <property type="match status" value="1"/>
</dbReference>
<dbReference type="PROSITE" id="PS50994">
    <property type="entry name" value="INTEGRASE"/>
    <property type="match status" value="1"/>
</dbReference>
<dbReference type="Pfam" id="PF00665">
    <property type="entry name" value="rve"/>
    <property type="match status" value="1"/>
</dbReference>
<dbReference type="Gene3D" id="1.10.10.10">
    <property type="entry name" value="Winged helix-like DNA-binding domain superfamily/Winged helix DNA-binding domain"/>
    <property type="match status" value="1"/>
</dbReference>
<reference evidence="2 3" key="1">
    <citation type="submission" date="2018-05" db="EMBL/GenBank/DDBJ databases">
        <title>Isolation and characterization of genus Methanoculleus species and their viruses from deep sea marine sediment offshore southwestern Taiwan.</title>
        <authorList>
            <person name="Wei W.-H."/>
            <person name="Chen W.-C."/>
            <person name="Lai M.-C."/>
            <person name="Chen S.-C."/>
        </authorList>
    </citation>
    <scope>NUCLEOTIDE SEQUENCE [LARGE SCALE GENOMIC DNA]</scope>
    <source>
        <strain evidence="2 3">CWC-02</strain>
    </source>
</reference>
<protein>
    <recommendedName>
        <fullName evidence="1">Integrase catalytic domain-containing protein</fullName>
    </recommendedName>
</protein>
<gene>
    <name evidence="2" type="ORF">DIC75_09230</name>
</gene>
<accession>A0ABD4TG73</accession>
<sequence>MLIQCLYMVKTTSFPSTSYGVVGFNTVQHTIPELFSYNTIYKNTDNAFAVEFRKKMVELHSAGHTQKEIADALNCSVSVVKKWLRRWREGDSLKDQSRAPLHREVKDTQFNQYLVAETLEKYPFYGSRRIAHEIEKEYGITVSHVTVSQMMKEIQPEKPKVEAQRIEIDTPDQIWHLDMMQMRIAKGYKQYIFGIVDACTRRVMAVMNYDNATSACAVDCLRLAVENNGGKVPKQLYTDNGRMFTSAVFEAFCKDMGVYHHRTKPHSPWENGKIERLFGTLRREWIAYRRYMKPESLRASLAEFRYWFNDEREIQKLGYKTPAQIFAEVSAGNKLF</sequence>
<dbReference type="PANTHER" id="PTHR35004:SF6">
    <property type="entry name" value="TRANSPOSASE"/>
    <property type="match status" value="1"/>
</dbReference>
<dbReference type="InterPro" id="IPR055247">
    <property type="entry name" value="InsJ-like_HTH"/>
</dbReference>
<dbReference type="PANTHER" id="PTHR35004">
    <property type="entry name" value="TRANSPOSASE RV3428C-RELATED"/>
    <property type="match status" value="1"/>
</dbReference>
<evidence type="ECO:0000313" key="2">
    <source>
        <dbReference type="EMBL" id="MCM2466483.1"/>
    </source>
</evidence>
<dbReference type="EMBL" id="QFDM01000002">
    <property type="protein sequence ID" value="MCM2466483.1"/>
    <property type="molecule type" value="Genomic_DNA"/>
</dbReference>
<feature type="domain" description="Integrase catalytic" evidence="1">
    <location>
        <begin position="167"/>
        <end position="330"/>
    </location>
</feature>
<dbReference type="InterPro" id="IPR012337">
    <property type="entry name" value="RNaseH-like_sf"/>
</dbReference>
<dbReference type="InterPro" id="IPR025948">
    <property type="entry name" value="HTH-like_dom"/>
</dbReference>
<evidence type="ECO:0000259" key="1">
    <source>
        <dbReference type="PROSITE" id="PS50994"/>
    </source>
</evidence>
<comment type="caution">
    <text evidence="2">The sequence shown here is derived from an EMBL/GenBank/DDBJ whole genome shotgun (WGS) entry which is preliminary data.</text>
</comment>
<dbReference type="Proteomes" id="UP001523230">
    <property type="component" value="Unassembled WGS sequence"/>
</dbReference>
<evidence type="ECO:0000313" key="3">
    <source>
        <dbReference type="Proteomes" id="UP001523230"/>
    </source>
</evidence>
<keyword evidence="3" id="KW-1185">Reference proteome</keyword>
<dbReference type="SUPFAM" id="SSF53098">
    <property type="entry name" value="Ribonuclease H-like"/>
    <property type="match status" value="1"/>
</dbReference>
<dbReference type="Pfam" id="PF13518">
    <property type="entry name" value="HTH_28"/>
    <property type="match status" value="1"/>
</dbReference>
<dbReference type="InterPro" id="IPR001584">
    <property type="entry name" value="Integrase_cat-core"/>
</dbReference>
<dbReference type="InterPro" id="IPR009057">
    <property type="entry name" value="Homeodomain-like_sf"/>
</dbReference>
<organism evidence="2 3">
    <name type="scientific">Methanoculleus oceani</name>
    <dbReference type="NCBI Taxonomy" id="2184756"/>
    <lineage>
        <taxon>Archaea</taxon>
        <taxon>Methanobacteriati</taxon>
        <taxon>Methanobacteriota</taxon>
        <taxon>Stenosarchaea group</taxon>
        <taxon>Methanomicrobia</taxon>
        <taxon>Methanomicrobiales</taxon>
        <taxon>Methanomicrobiaceae</taxon>
        <taxon>Methanoculleus</taxon>
    </lineage>
</organism>
<dbReference type="AlphaFoldDB" id="A0ABD4TG73"/>
<dbReference type="Gene3D" id="3.30.420.10">
    <property type="entry name" value="Ribonuclease H-like superfamily/Ribonuclease H"/>
    <property type="match status" value="1"/>
</dbReference>